<evidence type="ECO:0000313" key="2">
    <source>
        <dbReference type="Proteomes" id="UP000246077"/>
    </source>
</evidence>
<comment type="caution">
    <text evidence="1">The sequence shown here is derived from an EMBL/GenBank/DDBJ whole genome shotgun (WGS) entry which is preliminary data.</text>
</comment>
<name>A0A317E445_9PROT</name>
<dbReference type="AlphaFoldDB" id="A0A317E445"/>
<dbReference type="OrthoDB" id="9812459at2"/>
<sequence length="152" mass="15424">MAVRLSAATIAAIGKGEHRIMPRLPSYWVLLADGVRARLFEGTRPFKDLHPVEGAVGEGAIGADRESADGEAGGGEPQGGGLAKVLASRLDAAARAGRFDRLVIVAPAPVLGDIRTLLGASARARLNAAAGLDLTGLPMAALPAALLGILGF</sequence>
<dbReference type="InterPro" id="IPR041374">
    <property type="entry name" value="BaeRF_family12"/>
</dbReference>
<evidence type="ECO:0000313" key="1">
    <source>
        <dbReference type="EMBL" id="PWR19825.1"/>
    </source>
</evidence>
<dbReference type="EMBL" id="QGLF01000004">
    <property type="protein sequence ID" value="PWR19825.1"/>
    <property type="molecule type" value="Genomic_DNA"/>
</dbReference>
<dbReference type="Proteomes" id="UP000246077">
    <property type="component" value="Unassembled WGS sequence"/>
</dbReference>
<gene>
    <name evidence="1" type="ORF">DKG75_15315</name>
</gene>
<organism evidence="1 2">
    <name type="scientific">Zavarzinia compransoris</name>
    <dbReference type="NCBI Taxonomy" id="1264899"/>
    <lineage>
        <taxon>Bacteria</taxon>
        <taxon>Pseudomonadati</taxon>
        <taxon>Pseudomonadota</taxon>
        <taxon>Alphaproteobacteria</taxon>
        <taxon>Rhodospirillales</taxon>
        <taxon>Zavarziniaceae</taxon>
        <taxon>Zavarzinia</taxon>
    </lineage>
</organism>
<proteinExistence type="predicted"/>
<reference evidence="2" key="1">
    <citation type="submission" date="2018-05" db="EMBL/GenBank/DDBJ databases">
        <title>Zavarzinia sp. HR-AS.</title>
        <authorList>
            <person name="Lee Y."/>
            <person name="Jeon C.O."/>
        </authorList>
    </citation>
    <scope>NUCLEOTIDE SEQUENCE [LARGE SCALE GENOMIC DNA]</scope>
    <source>
        <strain evidence="2">DSM 1231</strain>
    </source>
</reference>
<evidence type="ECO:0008006" key="3">
    <source>
        <dbReference type="Google" id="ProtNLM"/>
    </source>
</evidence>
<dbReference type="Pfam" id="PF18856">
    <property type="entry name" value="baeRF_family12"/>
    <property type="match status" value="1"/>
</dbReference>
<accession>A0A317E445</accession>
<dbReference type="RefSeq" id="WP_109922000.1">
    <property type="nucleotide sequence ID" value="NZ_QGLF01000004.1"/>
</dbReference>
<keyword evidence="2" id="KW-1185">Reference proteome</keyword>
<protein>
    <recommendedName>
        <fullName evidence="3">Host attachment protein</fullName>
    </recommendedName>
</protein>